<evidence type="ECO:0000256" key="3">
    <source>
        <dbReference type="ARBA" id="ARBA00022729"/>
    </source>
</evidence>
<dbReference type="RefSeq" id="WP_209005195.1">
    <property type="nucleotide sequence ID" value="NZ_BJTG01000011.1"/>
</dbReference>
<comment type="similarity">
    <text evidence="5">Belongs to the FlgI family.</text>
</comment>
<evidence type="ECO:0000256" key="1">
    <source>
        <dbReference type="ARBA" id="ARBA00002591"/>
    </source>
</evidence>
<feature type="signal peptide" evidence="5">
    <location>
        <begin position="1"/>
        <end position="25"/>
    </location>
</feature>
<dbReference type="EMBL" id="BJTG01000011">
    <property type="protein sequence ID" value="GEJ59180.1"/>
    <property type="molecule type" value="Genomic_DNA"/>
</dbReference>
<dbReference type="NCBIfam" id="NF003676">
    <property type="entry name" value="PRK05303.1"/>
    <property type="match status" value="1"/>
</dbReference>
<comment type="subunit">
    <text evidence="5">The basal body constitutes a major portion of the flagellar organelle and consists of four rings (L,P,S, and M) mounted on a central rod.</text>
</comment>
<feature type="region of interest" description="Disordered" evidence="6">
    <location>
        <begin position="259"/>
        <end position="280"/>
    </location>
</feature>
<evidence type="ECO:0000256" key="6">
    <source>
        <dbReference type="SAM" id="MobiDB-lite"/>
    </source>
</evidence>
<evidence type="ECO:0000313" key="8">
    <source>
        <dbReference type="Proteomes" id="UP000503640"/>
    </source>
</evidence>
<keyword evidence="3 5" id="KW-0732">Signal</keyword>
<keyword evidence="7" id="KW-0966">Cell projection</keyword>
<dbReference type="Proteomes" id="UP000503640">
    <property type="component" value="Unassembled WGS sequence"/>
</dbReference>
<evidence type="ECO:0000256" key="5">
    <source>
        <dbReference type="HAMAP-Rule" id="MF_00416"/>
    </source>
</evidence>
<comment type="caution">
    <text evidence="7">The sequence shown here is derived from an EMBL/GenBank/DDBJ whole genome shotgun (WGS) entry which is preliminary data.</text>
</comment>
<keyword evidence="4 5" id="KW-0975">Bacterial flagellum</keyword>
<keyword evidence="7" id="KW-0969">Cilium</keyword>
<proteinExistence type="inferred from homology"/>
<feature type="chain" id="PRO_5029986582" description="Flagellar P-ring protein" evidence="5">
    <location>
        <begin position="26"/>
        <end position="437"/>
    </location>
</feature>
<dbReference type="GO" id="GO:0009428">
    <property type="term" value="C:bacterial-type flagellum basal body, distal rod, P ring"/>
    <property type="evidence" value="ECO:0007669"/>
    <property type="project" value="InterPro"/>
</dbReference>
<feature type="region of interest" description="Disordered" evidence="6">
    <location>
        <begin position="1"/>
        <end position="31"/>
    </location>
</feature>
<evidence type="ECO:0000313" key="7">
    <source>
        <dbReference type="EMBL" id="GEJ59180.1"/>
    </source>
</evidence>
<evidence type="ECO:0000256" key="2">
    <source>
        <dbReference type="ARBA" id="ARBA00004117"/>
    </source>
</evidence>
<dbReference type="GO" id="GO:0005198">
    <property type="term" value="F:structural molecule activity"/>
    <property type="evidence" value="ECO:0007669"/>
    <property type="project" value="InterPro"/>
</dbReference>
<sequence length="437" mass="43606" precursor="true">MTTTSTATSTSTATATATSTTTATATSTSTSTATATATATASLTSTAARCGVLAAVALLALGAAAPARAAVRLKELADVQGVRENELFGYGLVVGLAGTGDTERVLFTQQSVAGMLGRLGVRVDAKEVRARNVAAVMVTARLPAFSRPGQHLDVTVGSLGNARSLAGGMLLLTPLAAADGQVYAVAQGPVQTGGYDVFAAGSSLSKNTPTSGRVPAGASIERAVTPALSGPTLVLGLHHPDFTTAHRIAAAVNGSLGGAKSGAAPAEPAPAGAAPPQPPARALDPAAVEITVPERFKDDPVALMAQLEVIEVDADERAKVVVSERTGTVVAGERVRIRPVAISHGGLQVSVTVQPLVSQPGASFSQAPNPNARTVVSQAGTPAATEESRGTIALPATTTVQELAKALSTLGASARDLVSILQAMKAAGALDADLEVI</sequence>
<dbReference type="GO" id="GO:0071973">
    <property type="term" value="P:bacterial-type flagellum-dependent cell motility"/>
    <property type="evidence" value="ECO:0007669"/>
    <property type="project" value="InterPro"/>
</dbReference>
<dbReference type="Pfam" id="PF02119">
    <property type="entry name" value="FlgI"/>
    <property type="match status" value="1"/>
</dbReference>
<keyword evidence="8" id="KW-1185">Reference proteome</keyword>
<gene>
    <name evidence="5 7" type="primary">flgI</name>
    <name evidence="7" type="ORF">AMYX_39210</name>
</gene>
<dbReference type="InterPro" id="IPR001782">
    <property type="entry name" value="Flag_FlgI"/>
</dbReference>
<name>A0A7I9VSS6_9BACT</name>
<feature type="compositionally biased region" description="Low complexity" evidence="6">
    <location>
        <begin position="261"/>
        <end position="272"/>
    </location>
</feature>
<organism evidence="7 8">
    <name type="scientific">Anaeromyxobacter diazotrophicus</name>
    <dbReference type="NCBI Taxonomy" id="2590199"/>
    <lineage>
        <taxon>Bacteria</taxon>
        <taxon>Pseudomonadati</taxon>
        <taxon>Myxococcota</taxon>
        <taxon>Myxococcia</taxon>
        <taxon>Myxococcales</taxon>
        <taxon>Cystobacterineae</taxon>
        <taxon>Anaeromyxobacteraceae</taxon>
        <taxon>Anaeromyxobacter</taxon>
    </lineage>
</organism>
<dbReference type="PANTHER" id="PTHR30381">
    <property type="entry name" value="FLAGELLAR P-RING PERIPLASMIC PROTEIN FLGI"/>
    <property type="match status" value="1"/>
</dbReference>
<accession>A0A7I9VSS6</accession>
<reference evidence="8" key="1">
    <citation type="journal article" date="2020" name="Appl. Environ. Microbiol.">
        <title>Diazotrophic Anaeromyxobacter Isolates from Soils.</title>
        <authorList>
            <person name="Masuda Y."/>
            <person name="Yamanaka H."/>
            <person name="Xu Z.X."/>
            <person name="Shiratori Y."/>
            <person name="Aono T."/>
            <person name="Amachi S."/>
            <person name="Senoo K."/>
            <person name="Itoh H."/>
        </authorList>
    </citation>
    <scope>NUCLEOTIDE SEQUENCE [LARGE SCALE GENOMIC DNA]</scope>
    <source>
        <strain evidence="8">R267</strain>
    </source>
</reference>
<comment type="function">
    <text evidence="1 5">Assembles around the rod to form the L-ring and probably protects the motor/basal body from shearing forces during rotation.</text>
</comment>
<dbReference type="PANTHER" id="PTHR30381:SF0">
    <property type="entry name" value="FLAGELLAR P-RING PROTEIN"/>
    <property type="match status" value="1"/>
</dbReference>
<dbReference type="AlphaFoldDB" id="A0A7I9VSS6"/>
<dbReference type="HAMAP" id="MF_00416">
    <property type="entry name" value="FlgI"/>
    <property type="match status" value="1"/>
</dbReference>
<dbReference type="PRINTS" id="PR01010">
    <property type="entry name" value="FLGPRINGFLGI"/>
</dbReference>
<comment type="subcellular location">
    <subcellularLocation>
        <location evidence="2 5">Bacterial flagellum basal body</location>
    </subcellularLocation>
</comment>
<keyword evidence="7" id="KW-0282">Flagellum</keyword>
<dbReference type="GO" id="GO:0030288">
    <property type="term" value="C:outer membrane-bounded periplasmic space"/>
    <property type="evidence" value="ECO:0007669"/>
    <property type="project" value="InterPro"/>
</dbReference>
<protein>
    <recommendedName>
        <fullName evidence="5">Flagellar P-ring protein</fullName>
    </recommendedName>
    <alternativeName>
        <fullName evidence="5">Basal body P-ring protein</fullName>
    </alternativeName>
</protein>
<evidence type="ECO:0000256" key="4">
    <source>
        <dbReference type="ARBA" id="ARBA00023143"/>
    </source>
</evidence>